<dbReference type="Pfam" id="PF00005">
    <property type="entry name" value="ABC_tran"/>
    <property type="match status" value="1"/>
</dbReference>
<dbReference type="AlphaFoldDB" id="A0A7W0CBJ2"/>
<reference evidence="6 7" key="1">
    <citation type="submission" date="2020-07" db="EMBL/GenBank/DDBJ databases">
        <title>Genomic Encyclopedia of Type Strains, Phase IV (KMG-IV): sequencing the most valuable type-strain genomes for metagenomic binning, comparative biology and taxonomic classification.</title>
        <authorList>
            <person name="Goeker M."/>
        </authorList>
    </citation>
    <scope>NUCLEOTIDE SEQUENCE [LARGE SCALE GENOMIC DNA]</scope>
    <source>
        <strain evidence="6 7">DSM 17721</strain>
    </source>
</reference>
<evidence type="ECO:0000313" key="7">
    <source>
        <dbReference type="Proteomes" id="UP000525298"/>
    </source>
</evidence>
<evidence type="ECO:0000256" key="1">
    <source>
        <dbReference type="ARBA" id="ARBA00005417"/>
    </source>
</evidence>
<evidence type="ECO:0000256" key="3">
    <source>
        <dbReference type="ARBA" id="ARBA00022741"/>
    </source>
</evidence>
<evidence type="ECO:0000313" key="6">
    <source>
        <dbReference type="EMBL" id="MBA2882627.1"/>
    </source>
</evidence>
<dbReference type="Proteomes" id="UP000525298">
    <property type="component" value="Unassembled WGS sequence"/>
</dbReference>
<dbReference type="FunFam" id="3.40.50.300:FF:000134">
    <property type="entry name" value="Iron-enterobactin ABC transporter ATP-binding protein"/>
    <property type="match status" value="1"/>
</dbReference>
<dbReference type="GO" id="GO:0016887">
    <property type="term" value="F:ATP hydrolysis activity"/>
    <property type="evidence" value="ECO:0007669"/>
    <property type="project" value="InterPro"/>
</dbReference>
<dbReference type="EC" id="3.6.3.-" evidence="6"/>
<evidence type="ECO:0000259" key="5">
    <source>
        <dbReference type="PROSITE" id="PS50893"/>
    </source>
</evidence>
<protein>
    <submittedName>
        <fullName evidence="6">Zinc transport system ATP-binding protein</fullName>
        <ecNumber evidence="6">3.6.3.-</ecNumber>
    </submittedName>
</protein>
<accession>A0A7W0CBJ2</accession>
<dbReference type="InterPro" id="IPR003439">
    <property type="entry name" value="ABC_transporter-like_ATP-bd"/>
</dbReference>
<evidence type="ECO:0000256" key="4">
    <source>
        <dbReference type="ARBA" id="ARBA00022840"/>
    </source>
</evidence>
<dbReference type="RefSeq" id="WP_181552259.1">
    <property type="nucleotide sequence ID" value="NZ_JACDUS010000011.1"/>
</dbReference>
<comment type="caution">
    <text evidence="6">The sequence shown here is derived from an EMBL/GenBank/DDBJ whole genome shotgun (WGS) entry which is preliminary data.</text>
</comment>
<gene>
    <name evidence="6" type="ORF">HNR65_002981</name>
</gene>
<keyword evidence="7" id="KW-1185">Reference proteome</keyword>
<keyword evidence="2" id="KW-0813">Transport</keyword>
<dbReference type="SMART" id="SM00382">
    <property type="entry name" value="AAA"/>
    <property type="match status" value="1"/>
</dbReference>
<dbReference type="Gene3D" id="3.40.50.300">
    <property type="entry name" value="P-loop containing nucleotide triphosphate hydrolases"/>
    <property type="match status" value="1"/>
</dbReference>
<keyword evidence="6" id="KW-0378">Hydrolase</keyword>
<dbReference type="CDD" id="cd03235">
    <property type="entry name" value="ABC_Metallic_Cations"/>
    <property type="match status" value="1"/>
</dbReference>
<organism evidence="6 7">
    <name type="scientific">Desulfosalsimonas propionicica</name>
    <dbReference type="NCBI Taxonomy" id="332175"/>
    <lineage>
        <taxon>Bacteria</taxon>
        <taxon>Pseudomonadati</taxon>
        <taxon>Thermodesulfobacteriota</taxon>
        <taxon>Desulfobacteria</taxon>
        <taxon>Desulfobacterales</taxon>
        <taxon>Desulfosalsimonadaceae</taxon>
        <taxon>Desulfosalsimonas</taxon>
    </lineage>
</organism>
<dbReference type="InterPro" id="IPR027417">
    <property type="entry name" value="P-loop_NTPase"/>
</dbReference>
<sequence>MDDPVIELSNVSFSYDGVPVVQNASFTVAQKEFLAIIGPNGGGKSTLVKLMLGLLKPDAGRIRVLGKRPKKVSHCFGYVPQDVSINRSFPISVLDVVLMGRLRRHKGVRIRQQDYEAACHFLELLGVAQYKERRIDDLSGGQRERVFIARALTTDPDILILDEPTASVDTAGRTELYALLRDLNRTKTIIVVSHDLMVMSSYVTAVACVNQQVYYHDKNEITNEMLDMGYQCPVELIAHGQPHRILKTHEEGP</sequence>
<dbReference type="GO" id="GO:0005524">
    <property type="term" value="F:ATP binding"/>
    <property type="evidence" value="ECO:0007669"/>
    <property type="project" value="UniProtKB-KW"/>
</dbReference>
<dbReference type="SUPFAM" id="SSF52540">
    <property type="entry name" value="P-loop containing nucleoside triphosphate hydrolases"/>
    <property type="match status" value="1"/>
</dbReference>
<keyword evidence="4 6" id="KW-0067">ATP-binding</keyword>
<name>A0A7W0CBJ2_9BACT</name>
<dbReference type="InterPro" id="IPR050153">
    <property type="entry name" value="Metal_Ion_Import_ABC"/>
</dbReference>
<dbReference type="EMBL" id="JACDUS010000011">
    <property type="protein sequence ID" value="MBA2882627.1"/>
    <property type="molecule type" value="Genomic_DNA"/>
</dbReference>
<dbReference type="PANTHER" id="PTHR42734:SF17">
    <property type="entry name" value="METAL TRANSPORT SYSTEM ATP-BINDING PROTEIN TM_0124-RELATED"/>
    <property type="match status" value="1"/>
</dbReference>
<dbReference type="PANTHER" id="PTHR42734">
    <property type="entry name" value="METAL TRANSPORT SYSTEM ATP-BINDING PROTEIN TM_0124-RELATED"/>
    <property type="match status" value="1"/>
</dbReference>
<dbReference type="PROSITE" id="PS50893">
    <property type="entry name" value="ABC_TRANSPORTER_2"/>
    <property type="match status" value="1"/>
</dbReference>
<dbReference type="InterPro" id="IPR003593">
    <property type="entry name" value="AAA+_ATPase"/>
</dbReference>
<comment type="similarity">
    <text evidence="1">Belongs to the ABC transporter superfamily.</text>
</comment>
<feature type="domain" description="ABC transporter" evidence="5">
    <location>
        <begin position="6"/>
        <end position="236"/>
    </location>
</feature>
<evidence type="ECO:0000256" key="2">
    <source>
        <dbReference type="ARBA" id="ARBA00022448"/>
    </source>
</evidence>
<proteinExistence type="inferred from homology"/>
<keyword evidence="3" id="KW-0547">Nucleotide-binding</keyword>